<dbReference type="NCBIfam" id="TIGR04223">
    <property type="entry name" value="quorum_AgrD"/>
    <property type="match status" value="1"/>
</dbReference>
<dbReference type="AlphaFoldDB" id="A0A9E2KAS9"/>
<reference evidence="1" key="1">
    <citation type="journal article" date="2021" name="PeerJ">
        <title>Extensive microbial diversity within the chicken gut microbiome revealed by metagenomics and culture.</title>
        <authorList>
            <person name="Gilroy R."/>
            <person name="Ravi A."/>
            <person name="Getino M."/>
            <person name="Pursley I."/>
            <person name="Horton D.L."/>
            <person name="Alikhan N.F."/>
            <person name="Baker D."/>
            <person name="Gharbi K."/>
            <person name="Hall N."/>
            <person name="Watson M."/>
            <person name="Adriaenssens E.M."/>
            <person name="Foster-Nyarko E."/>
            <person name="Jarju S."/>
            <person name="Secka A."/>
            <person name="Antonio M."/>
            <person name="Oren A."/>
            <person name="Chaudhuri R.R."/>
            <person name="La Ragione R."/>
            <person name="Hildebrand F."/>
            <person name="Pallen M.J."/>
        </authorList>
    </citation>
    <scope>NUCLEOTIDE SEQUENCE</scope>
    <source>
        <strain evidence="1">B5-657</strain>
    </source>
</reference>
<dbReference type="EMBL" id="JAHLFQ010000116">
    <property type="protein sequence ID" value="MBU3804144.1"/>
    <property type="molecule type" value="Genomic_DNA"/>
</dbReference>
<dbReference type="Proteomes" id="UP000824229">
    <property type="component" value="Unassembled WGS sequence"/>
</dbReference>
<gene>
    <name evidence="1" type="ORF">H9872_05235</name>
</gene>
<evidence type="ECO:0000313" key="2">
    <source>
        <dbReference type="Proteomes" id="UP000824229"/>
    </source>
</evidence>
<name>A0A9E2KAS9_9FIRM</name>
<reference evidence="1" key="2">
    <citation type="submission" date="2021-04" db="EMBL/GenBank/DDBJ databases">
        <authorList>
            <person name="Gilroy R."/>
        </authorList>
    </citation>
    <scope>NUCLEOTIDE SEQUENCE</scope>
    <source>
        <strain evidence="1">B5-657</strain>
    </source>
</reference>
<sequence length="49" mass="5685">MSIKKTVLNGIARSSERAVKEATNSKSIWIYFEPEMPQKLKDKKMNDNK</sequence>
<organism evidence="1 2">
    <name type="scientific">Candidatus Cellulosilyticum pullistercoris</name>
    <dbReference type="NCBI Taxonomy" id="2838521"/>
    <lineage>
        <taxon>Bacteria</taxon>
        <taxon>Bacillati</taxon>
        <taxon>Bacillota</taxon>
        <taxon>Clostridia</taxon>
        <taxon>Lachnospirales</taxon>
        <taxon>Cellulosilyticaceae</taxon>
        <taxon>Cellulosilyticum</taxon>
    </lineage>
</organism>
<comment type="caution">
    <text evidence="1">The sequence shown here is derived from an EMBL/GenBank/DDBJ whole genome shotgun (WGS) entry which is preliminary data.</text>
</comment>
<evidence type="ECO:0000313" key="1">
    <source>
        <dbReference type="EMBL" id="MBU3804144.1"/>
    </source>
</evidence>
<accession>A0A9E2KAS9</accession>
<dbReference type="InterPro" id="IPR009229">
    <property type="entry name" value="AgrD"/>
</dbReference>
<proteinExistence type="predicted"/>
<protein>
    <submittedName>
        <fullName evidence="1">Cyclic lactone autoinducer peptide</fullName>
    </submittedName>
</protein>